<dbReference type="PANTHER" id="PTHR24221">
    <property type="entry name" value="ATP-BINDING CASSETTE SUB-FAMILY B"/>
    <property type="match status" value="1"/>
</dbReference>
<name>A0A9P6GXF7_9MICR</name>
<feature type="transmembrane region" description="Helical" evidence="7">
    <location>
        <begin position="72"/>
        <end position="96"/>
    </location>
</feature>
<dbReference type="GO" id="GO:0016020">
    <property type="term" value="C:membrane"/>
    <property type="evidence" value="ECO:0007669"/>
    <property type="project" value="UniProtKB-SubCell"/>
</dbReference>
<dbReference type="InterPro" id="IPR003593">
    <property type="entry name" value="AAA+_ATPase"/>
</dbReference>
<keyword evidence="6 7" id="KW-0472">Membrane</keyword>
<keyword evidence="3" id="KW-0547">Nucleotide-binding</keyword>
<comment type="caution">
    <text evidence="9">The sequence shown here is derived from an EMBL/GenBank/DDBJ whole genome shotgun (WGS) entry which is preliminary data.</text>
</comment>
<dbReference type="Pfam" id="PF00005">
    <property type="entry name" value="ABC_tran"/>
    <property type="match status" value="1"/>
</dbReference>
<dbReference type="InterPro" id="IPR027417">
    <property type="entry name" value="P-loop_NTPase"/>
</dbReference>
<gene>
    <name evidence="9" type="primary">ATM1</name>
    <name evidence="9" type="ORF">NGRA_1948</name>
</gene>
<feature type="domain" description="ABC transporter" evidence="8">
    <location>
        <begin position="347"/>
        <end position="572"/>
    </location>
</feature>
<dbReference type="Gene3D" id="3.40.50.300">
    <property type="entry name" value="P-loop containing nucleotide triphosphate hydrolases"/>
    <property type="match status" value="1"/>
</dbReference>
<dbReference type="Proteomes" id="UP000740883">
    <property type="component" value="Unassembled WGS sequence"/>
</dbReference>
<evidence type="ECO:0000256" key="5">
    <source>
        <dbReference type="ARBA" id="ARBA00022989"/>
    </source>
</evidence>
<organism evidence="9 10">
    <name type="scientific">Nosema granulosis</name>
    <dbReference type="NCBI Taxonomy" id="83296"/>
    <lineage>
        <taxon>Eukaryota</taxon>
        <taxon>Fungi</taxon>
        <taxon>Fungi incertae sedis</taxon>
        <taxon>Microsporidia</taxon>
        <taxon>Nosematidae</taxon>
        <taxon>Nosema</taxon>
    </lineage>
</organism>
<feature type="transmembrane region" description="Helical" evidence="7">
    <location>
        <begin position="141"/>
        <end position="165"/>
    </location>
</feature>
<dbReference type="OrthoDB" id="6500128at2759"/>
<keyword evidence="2 7" id="KW-0812">Transmembrane</keyword>
<evidence type="ECO:0000256" key="4">
    <source>
        <dbReference type="ARBA" id="ARBA00022840"/>
    </source>
</evidence>
<dbReference type="SUPFAM" id="SSF90123">
    <property type="entry name" value="ABC transporter transmembrane region"/>
    <property type="match status" value="1"/>
</dbReference>
<evidence type="ECO:0000256" key="6">
    <source>
        <dbReference type="ARBA" id="ARBA00023136"/>
    </source>
</evidence>
<dbReference type="Pfam" id="PF00664">
    <property type="entry name" value="ABC_membrane"/>
    <property type="match status" value="1"/>
</dbReference>
<keyword evidence="10" id="KW-1185">Reference proteome</keyword>
<dbReference type="InterPro" id="IPR011527">
    <property type="entry name" value="ABC1_TM_dom"/>
</dbReference>
<protein>
    <submittedName>
        <fullName evidence="9">Iron-sulfur clusters transporter ATM1, mitochondrial</fullName>
    </submittedName>
</protein>
<evidence type="ECO:0000259" key="8">
    <source>
        <dbReference type="PROSITE" id="PS50893"/>
    </source>
</evidence>
<proteinExistence type="predicted"/>
<dbReference type="SUPFAM" id="SSF52540">
    <property type="entry name" value="P-loop containing nucleoside triphosphate hydrolases"/>
    <property type="match status" value="1"/>
</dbReference>
<keyword evidence="4" id="KW-0067">ATP-binding</keyword>
<evidence type="ECO:0000256" key="1">
    <source>
        <dbReference type="ARBA" id="ARBA00004141"/>
    </source>
</evidence>
<evidence type="ECO:0000256" key="3">
    <source>
        <dbReference type="ARBA" id="ARBA00022741"/>
    </source>
</evidence>
<dbReference type="GO" id="GO:0005524">
    <property type="term" value="F:ATP binding"/>
    <property type="evidence" value="ECO:0007669"/>
    <property type="project" value="UniProtKB-KW"/>
</dbReference>
<accession>A0A9P6GXF7</accession>
<dbReference type="InterPro" id="IPR003439">
    <property type="entry name" value="ABC_transporter-like_ATP-bd"/>
</dbReference>
<dbReference type="AlphaFoldDB" id="A0A9P6GXF7"/>
<sequence length="573" mass="65849">MKKVNNTQKNMLKNVFFDYMLPNPYFKLTIVPIMLLIIVSGMFHNMIINAVTDIETVFKSKNDKKTPELMGALYLLTTSGHYLLVLLYEVLMGFYVQKNVVYSFKMHTYQYLMVNHNDFHKLGSGKAHSLIEKRTKAITELLEIFILNFYNGLSFIVTTNISLYGKFGFKLMMFNVSLFVVYAISCFAVAPFIDRFRTKSNRDYNEASNRIFGIIQNYDTIKSYNHDRNELESLDYYKLDSLEKSWCNTAIFLDIVKCAQNLLVVIPNGFVFYMALKRTGFNTIATFADLSIYNKMFMSLKNKIDTIGQDVVMLIEHGSNLNYDCIRGTEEDDTGQGESIPKFTEKIEFKDFGIEINSNILLQNTNFEIFKGEKVAIVGKNGTGKSTFMKTLLRFYKHQGEILIDGLDTSKLSVSSQRSLLAYIPQTPYMIEDSVLNNIKYSNSKISDTEIIELSKIYKTHRIFKTLEDGYLTNVGENGRFLSGGQKQQVSFLRAVVKNSDIFLIDEPTANLDHVAEADMIGTIFKQMPEKTVLVIIHSFQYLSKFDKILGFHNKGVNVYSSFEDFKPDMHLY</sequence>
<dbReference type="SMART" id="SM00382">
    <property type="entry name" value="AAA"/>
    <property type="match status" value="1"/>
</dbReference>
<evidence type="ECO:0000256" key="2">
    <source>
        <dbReference type="ARBA" id="ARBA00022692"/>
    </source>
</evidence>
<evidence type="ECO:0000256" key="7">
    <source>
        <dbReference type="SAM" id="Phobius"/>
    </source>
</evidence>
<feature type="transmembrane region" description="Helical" evidence="7">
    <location>
        <begin position="171"/>
        <end position="193"/>
    </location>
</feature>
<dbReference type="GO" id="GO:0140359">
    <property type="term" value="F:ABC-type transporter activity"/>
    <property type="evidence" value="ECO:0007669"/>
    <property type="project" value="InterPro"/>
</dbReference>
<evidence type="ECO:0000313" key="9">
    <source>
        <dbReference type="EMBL" id="KAF9762540.1"/>
    </source>
</evidence>
<reference evidence="9 10" key="1">
    <citation type="journal article" date="2020" name="Genome Biol. Evol.">
        <title>Comparative genomics of strictly vertically transmitted, feminizing microsporidia endosymbionts of amphipod crustaceans.</title>
        <authorList>
            <person name="Cormier A."/>
            <person name="Chebbi M.A."/>
            <person name="Giraud I."/>
            <person name="Wattier R."/>
            <person name="Teixeira M."/>
            <person name="Gilbert C."/>
            <person name="Rigaud T."/>
            <person name="Cordaux R."/>
        </authorList>
    </citation>
    <scope>NUCLEOTIDE SEQUENCE [LARGE SCALE GENOMIC DNA]</scope>
    <source>
        <strain evidence="9 10">Ou3-Ou53</strain>
    </source>
</reference>
<dbReference type="InterPro" id="IPR036640">
    <property type="entry name" value="ABC1_TM_sf"/>
</dbReference>
<evidence type="ECO:0000313" key="10">
    <source>
        <dbReference type="Proteomes" id="UP000740883"/>
    </source>
</evidence>
<dbReference type="PROSITE" id="PS50893">
    <property type="entry name" value="ABC_TRANSPORTER_2"/>
    <property type="match status" value="1"/>
</dbReference>
<dbReference type="GO" id="GO:0016887">
    <property type="term" value="F:ATP hydrolysis activity"/>
    <property type="evidence" value="ECO:0007669"/>
    <property type="project" value="InterPro"/>
</dbReference>
<dbReference type="Gene3D" id="1.20.1560.10">
    <property type="entry name" value="ABC transporter type 1, transmembrane domain"/>
    <property type="match status" value="1"/>
</dbReference>
<dbReference type="EMBL" id="SBJO01000157">
    <property type="protein sequence ID" value="KAF9762540.1"/>
    <property type="molecule type" value="Genomic_DNA"/>
</dbReference>
<dbReference type="PANTHER" id="PTHR24221:SF610">
    <property type="entry name" value="ABC TRANSPORTER B FAMILY MEMBER 6"/>
    <property type="match status" value="1"/>
</dbReference>
<keyword evidence="5 7" id="KW-1133">Transmembrane helix</keyword>
<feature type="transmembrane region" description="Helical" evidence="7">
    <location>
        <begin position="30"/>
        <end position="52"/>
    </location>
</feature>
<comment type="subcellular location">
    <subcellularLocation>
        <location evidence="1">Membrane</location>
        <topology evidence="1">Multi-pass membrane protein</topology>
    </subcellularLocation>
</comment>
<dbReference type="InterPro" id="IPR039421">
    <property type="entry name" value="Type_1_exporter"/>
</dbReference>